<evidence type="ECO:0000259" key="5">
    <source>
        <dbReference type="PROSITE" id="PS51118"/>
    </source>
</evidence>
<sequence>MQKETNAPGGEGGHGRMGGPATPCGREQASMRTSEERPGGACTLKTLGGREYYCTIELCLQVIGGKWKPIILWRLHMEGVRRFGELKRAMPNITQKMLTQQLRELEADGMVSRHVHPEVPPRVEYALTPLGESVIPILERMCGWGREFERRFAPDEDAVGF</sequence>
<protein>
    <submittedName>
        <fullName evidence="6">Transcriptional regulator, hxlr family</fullName>
    </submittedName>
</protein>
<name>A0A0W8G9X6_9ZZZZ</name>
<comment type="caution">
    <text evidence="6">The sequence shown here is derived from an EMBL/GenBank/DDBJ whole genome shotgun (WGS) entry which is preliminary data.</text>
</comment>
<accession>A0A0W8G9X6</accession>
<dbReference type="PROSITE" id="PS51118">
    <property type="entry name" value="HTH_HXLR"/>
    <property type="match status" value="1"/>
</dbReference>
<dbReference type="GO" id="GO:0003677">
    <property type="term" value="F:DNA binding"/>
    <property type="evidence" value="ECO:0007669"/>
    <property type="project" value="UniProtKB-KW"/>
</dbReference>
<keyword evidence="1" id="KW-0805">Transcription regulation</keyword>
<evidence type="ECO:0000313" key="6">
    <source>
        <dbReference type="EMBL" id="KUG29948.1"/>
    </source>
</evidence>
<dbReference type="EMBL" id="LNQE01000017">
    <property type="protein sequence ID" value="KUG29948.1"/>
    <property type="molecule type" value="Genomic_DNA"/>
</dbReference>
<feature type="domain" description="HTH hxlR-type" evidence="5">
    <location>
        <begin position="54"/>
        <end position="153"/>
    </location>
</feature>
<dbReference type="Gene3D" id="1.10.10.10">
    <property type="entry name" value="Winged helix-like DNA-binding domain superfamily/Winged helix DNA-binding domain"/>
    <property type="match status" value="1"/>
</dbReference>
<keyword evidence="2" id="KW-0238">DNA-binding</keyword>
<keyword evidence="3" id="KW-0804">Transcription</keyword>
<evidence type="ECO:0000256" key="3">
    <source>
        <dbReference type="ARBA" id="ARBA00023163"/>
    </source>
</evidence>
<dbReference type="Pfam" id="PF01638">
    <property type="entry name" value="HxlR"/>
    <property type="match status" value="1"/>
</dbReference>
<dbReference type="InterPro" id="IPR002577">
    <property type="entry name" value="HTH_HxlR"/>
</dbReference>
<gene>
    <name evidence="6" type="ORF">ASZ90_000153</name>
</gene>
<organism evidence="6">
    <name type="scientific">hydrocarbon metagenome</name>
    <dbReference type="NCBI Taxonomy" id="938273"/>
    <lineage>
        <taxon>unclassified sequences</taxon>
        <taxon>metagenomes</taxon>
        <taxon>ecological metagenomes</taxon>
    </lineage>
</organism>
<dbReference type="SUPFAM" id="SSF46785">
    <property type="entry name" value="Winged helix' DNA-binding domain"/>
    <property type="match status" value="1"/>
</dbReference>
<dbReference type="AlphaFoldDB" id="A0A0W8G9X6"/>
<dbReference type="PANTHER" id="PTHR33204:SF29">
    <property type="entry name" value="TRANSCRIPTIONAL REGULATOR"/>
    <property type="match status" value="1"/>
</dbReference>
<proteinExistence type="predicted"/>
<dbReference type="InterPro" id="IPR036388">
    <property type="entry name" value="WH-like_DNA-bd_sf"/>
</dbReference>
<dbReference type="InterPro" id="IPR036390">
    <property type="entry name" value="WH_DNA-bd_sf"/>
</dbReference>
<feature type="region of interest" description="Disordered" evidence="4">
    <location>
        <begin position="1"/>
        <end position="39"/>
    </location>
</feature>
<reference evidence="6" key="1">
    <citation type="journal article" date="2015" name="Proc. Natl. Acad. Sci. U.S.A.">
        <title>Networks of energetic and metabolic interactions define dynamics in microbial communities.</title>
        <authorList>
            <person name="Embree M."/>
            <person name="Liu J.K."/>
            <person name="Al-Bassam M.M."/>
            <person name="Zengler K."/>
        </authorList>
    </citation>
    <scope>NUCLEOTIDE SEQUENCE</scope>
</reference>
<evidence type="ECO:0000256" key="4">
    <source>
        <dbReference type="SAM" id="MobiDB-lite"/>
    </source>
</evidence>
<feature type="compositionally biased region" description="Gly residues" evidence="4">
    <location>
        <begin position="9"/>
        <end position="18"/>
    </location>
</feature>
<evidence type="ECO:0000256" key="2">
    <source>
        <dbReference type="ARBA" id="ARBA00023125"/>
    </source>
</evidence>
<dbReference type="PANTHER" id="PTHR33204">
    <property type="entry name" value="TRANSCRIPTIONAL REGULATOR, MARR FAMILY"/>
    <property type="match status" value="1"/>
</dbReference>
<evidence type="ECO:0000256" key="1">
    <source>
        <dbReference type="ARBA" id="ARBA00023015"/>
    </source>
</evidence>